<dbReference type="Gene3D" id="3.10.110.10">
    <property type="entry name" value="Ubiquitin Conjugating Enzyme"/>
    <property type="match status" value="1"/>
</dbReference>
<dbReference type="AlphaFoldDB" id="A0AA41W1R4"/>
<protein>
    <recommendedName>
        <fullName evidence="4">UBC core domain-containing protein</fullName>
    </recommendedName>
</protein>
<keyword evidence="3" id="KW-0472">Membrane</keyword>
<evidence type="ECO:0000256" key="2">
    <source>
        <dbReference type="ARBA" id="ARBA00022786"/>
    </source>
</evidence>
<reference evidence="5" key="1">
    <citation type="submission" date="2022-03" db="EMBL/GenBank/DDBJ databases">
        <title>A functionally conserved STORR gene fusion in Papaver species that diverged 16.8 million years ago.</title>
        <authorList>
            <person name="Catania T."/>
        </authorList>
    </citation>
    <scope>NUCLEOTIDE SEQUENCE</scope>
    <source>
        <strain evidence="5">S-191538</strain>
    </source>
</reference>
<gene>
    <name evidence="5" type="ORF">MKW94_005544</name>
</gene>
<comment type="caution">
    <text evidence="5">The sequence shown here is derived from an EMBL/GenBank/DDBJ whole genome shotgun (WGS) entry which is preliminary data.</text>
</comment>
<keyword evidence="6" id="KW-1185">Reference proteome</keyword>
<evidence type="ECO:0000259" key="4">
    <source>
        <dbReference type="PROSITE" id="PS50127"/>
    </source>
</evidence>
<dbReference type="InterPro" id="IPR000608">
    <property type="entry name" value="UBC"/>
</dbReference>
<dbReference type="SMART" id="SM00212">
    <property type="entry name" value="UBCc"/>
    <property type="match status" value="1"/>
</dbReference>
<dbReference type="Proteomes" id="UP001177140">
    <property type="component" value="Unassembled WGS sequence"/>
</dbReference>
<dbReference type="PANTHER" id="PTHR46116:SF19">
    <property type="entry name" value="UBIQUITIN-CONJUGATING ENZYME FAMILY PROTEIN"/>
    <property type="match status" value="1"/>
</dbReference>
<dbReference type="PROSITE" id="PS50127">
    <property type="entry name" value="UBC_2"/>
    <property type="match status" value="1"/>
</dbReference>
<feature type="domain" description="UBC core" evidence="4">
    <location>
        <begin position="1"/>
        <end position="155"/>
    </location>
</feature>
<keyword evidence="3" id="KW-1133">Transmembrane helix</keyword>
<accession>A0AA41W1R4</accession>
<evidence type="ECO:0000256" key="1">
    <source>
        <dbReference type="ARBA" id="ARBA00022679"/>
    </source>
</evidence>
<dbReference type="Pfam" id="PF00179">
    <property type="entry name" value="UQ_con"/>
    <property type="match status" value="1"/>
</dbReference>
<organism evidence="5 6">
    <name type="scientific">Papaver nudicaule</name>
    <name type="common">Iceland poppy</name>
    <dbReference type="NCBI Taxonomy" id="74823"/>
    <lineage>
        <taxon>Eukaryota</taxon>
        <taxon>Viridiplantae</taxon>
        <taxon>Streptophyta</taxon>
        <taxon>Embryophyta</taxon>
        <taxon>Tracheophyta</taxon>
        <taxon>Spermatophyta</taxon>
        <taxon>Magnoliopsida</taxon>
        <taxon>Ranunculales</taxon>
        <taxon>Papaveraceae</taxon>
        <taxon>Papaveroideae</taxon>
        <taxon>Papaver</taxon>
    </lineage>
</organism>
<keyword evidence="1" id="KW-0808">Transferase</keyword>
<name>A0AA41W1R4_PAPNU</name>
<feature type="transmembrane region" description="Helical" evidence="3">
    <location>
        <begin position="217"/>
        <end position="239"/>
    </location>
</feature>
<sequence>MQEWKLLKKGLPDSIYVRVHEERTDLLDAVIMGGAGTPYCDGLFFFQIIFPSNYPNVPPKLHLQTNCFLATHFRQPNGCCIDIRQIKGLQKWNSKKSSILEILKCSTILAILKQPPTFLEEFVSQHFRDRAEAILTACRPYYKVKYGDHPIYETKYCHEYRDSMANMYAKLLKAFIKNGSSLDEYIGDINLEDDFAYVMPPSRPHWVCTVWDGRLCMWLVIFPGMLFNAGVIWLIVYCIRHLDLIFGPIR</sequence>
<keyword evidence="2" id="KW-0833">Ubl conjugation pathway</keyword>
<dbReference type="SUPFAM" id="SSF54495">
    <property type="entry name" value="UBC-like"/>
    <property type="match status" value="1"/>
</dbReference>
<proteinExistence type="predicted"/>
<keyword evidence="3" id="KW-0812">Transmembrane</keyword>
<dbReference type="EMBL" id="JAJJMA010338792">
    <property type="protein sequence ID" value="MCL7051467.1"/>
    <property type="molecule type" value="Genomic_DNA"/>
</dbReference>
<evidence type="ECO:0000313" key="6">
    <source>
        <dbReference type="Proteomes" id="UP001177140"/>
    </source>
</evidence>
<evidence type="ECO:0000313" key="5">
    <source>
        <dbReference type="EMBL" id="MCL7051467.1"/>
    </source>
</evidence>
<dbReference type="GO" id="GO:0061631">
    <property type="term" value="F:ubiquitin conjugating enzyme activity"/>
    <property type="evidence" value="ECO:0007669"/>
    <property type="project" value="TreeGrafter"/>
</dbReference>
<evidence type="ECO:0000256" key="3">
    <source>
        <dbReference type="SAM" id="Phobius"/>
    </source>
</evidence>
<dbReference type="InterPro" id="IPR016135">
    <property type="entry name" value="UBQ-conjugating_enzyme/RWD"/>
</dbReference>
<dbReference type="PANTHER" id="PTHR46116">
    <property type="entry name" value="(E3-INDEPENDENT) E2 UBIQUITIN-CONJUGATING ENZYME"/>
    <property type="match status" value="1"/>
</dbReference>